<dbReference type="EnsemblPlants" id="EMT15669">
    <property type="protein sequence ID" value="EMT15669"/>
    <property type="gene ID" value="F775_20850"/>
</dbReference>
<name>R7WBJ5_AEGTA</name>
<sequence>MRSGHRTEGTFLAFDPAVSLHYKLYKVFKVLNNHEEIYSTHTPASEEPMAKVVYSVVFSSQTRRWEMRKFKQGRCAPRHLQNVQDAFACDINWPSAEYWRGSLYVACENGVLMILNCSEETYDMVQLPGEIYNNGGQTYQLPRRSLLASYGKGVRCAELKDLQLRIWALTRSCDDQLGWTLAHEADLSPHVYMMKHNSRTIESWVTWEMVASSRTPFSLLKQISNNNNGNFIELDKSVTGLRKMHPTYGGIIGLHPRKDVLLLDIGGIAVAYHINTSRMQCYTNGF</sequence>
<dbReference type="PANTHER" id="PTHR34591">
    <property type="entry name" value="OS03G0653100 PROTEIN-RELATED"/>
    <property type="match status" value="1"/>
</dbReference>
<reference evidence="1" key="1">
    <citation type="submission" date="2015-06" db="UniProtKB">
        <authorList>
            <consortium name="EnsemblPlants"/>
        </authorList>
    </citation>
    <scope>IDENTIFICATION</scope>
</reference>
<protein>
    <recommendedName>
        <fullName evidence="2">F-box associated domain-containing protein</fullName>
    </recommendedName>
</protein>
<dbReference type="AlphaFoldDB" id="R7WBJ5"/>
<dbReference type="PANTHER" id="PTHR34591:SF53">
    <property type="entry name" value="F-BOX DOMAIN-CONTAINING PROTEIN"/>
    <property type="match status" value="1"/>
</dbReference>
<evidence type="ECO:0000313" key="1">
    <source>
        <dbReference type="EnsemblPlants" id="EMT15669"/>
    </source>
</evidence>
<accession>R7WBJ5</accession>
<proteinExistence type="predicted"/>
<organism evidence="1">
    <name type="scientific">Aegilops tauschii</name>
    <name type="common">Tausch's goatgrass</name>
    <name type="synonym">Aegilops squarrosa</name>
    <dbReference type="NCBI Taxonomy" id="37682"/>
    <lineage>
        <taxon>Eukaryota</taxon>
        <taxon>Viridiplantae</taxon>
        <taxon>Streptophyta</taxon>
        <taxon>Embryophyta</taxon>
        <taxon>Tracheophyta</taxon>
        <taxon>Spermatophyta</taxon>
        <taxon>Magnoliopsida</taxon>
        <taxon>Liliopsida</taxon>
        <taxon>Poales</taxon>
        <taxon>Poaceae</taxon>
        <taxon>BOP clade</taxon>
        <taxon>Pooideae</taxon>
        <taxon>Triticodae</taxon>
        <taxon>Triticeae</taxon>
        <taxon>Triticinae</taxon>
        <taxon>Aegilops</taxon>
    </lineage>
</organism>
<evidence type="ECO:0008006" key="2">
    <source>
        <dbReference type="Google" id="ProtNLM"/>
    </source>
</evidence>